<accession>A0A919YHW4</accession>
<dbReference type="EMBL" id="BORT01000023">
    <property type="protein sequence ID" value="GIO49638.1"/>
    <property type="molecule type" value="Genomic_DNA"/>
</dbReference>
<dbReference type="SMART" id="SM00857">
    <property type="entry name" value="Resolvase"/>
    <property type="match status" value="1"/>
</dbReference>
<dbReference type="SUPFAM" id="SSF53041">
    <property type="entry name" value="Resolvase-like"/>
    <property type="match status" value="1"/>
</dbReference>
<evidence type="ECO:0000313" key="2">
    <source>
        <dbReference type="EMBL" id="GIO49638.1"/>
    </source>
</evidence>
<reference evidence="2 3" key="1">
    <citation type="submission" date="2021-03" db="EMBL/GenBank/DDBJ databases">
        <title>Antimicrobial resistance genes in bacteria isolated from Japanese honey, and their potential for conferring macrolide and lincosamide resistance in the American foulbrood pathogen Paenibacillus larvae.</title>
        <authorList>
            <person name="Okamoto M."/>
            <person name="Kumagai M."/>
            <person name="Kanamori H."/>
            <person name="Takamatsu D."/>
        </authorList>
    </citation>
    <scope>NUCLEOTIDE SEQUENCE [LARGE SCALE GENOMIC DNA]</scope>
    <source>
        <strain evidence="2 3">J34TS1</strain>
    </source>
</reference>
<dbReference type="AlphaFoldDB" id="A0A919YHW4"/>
<keyword evidence="3" id="KW-1185">Reference proteome</keyword>
<protein>
    <recommendedName>
        <fullName evidence="1">Resolvase/invertase-type recombinase catalytic domain-containing protein</fullName>
    </recommendedName>
</protein>
<dbReference type="Pfam" id="PF00239">
    <property type="entry name" value="Resolvase"/>
    <property type="match status" value="1"/>
</dbReference>
<dbReference type="InterPro" id="IPR006119">
    <property type="entry name" value="Resolv_N"/>
</dbReference>
<sequence>MARLAYIRCQRKQEIEEFEQQAQADEVFIDLANEFGVTLNNSLEVMLEKLVSGDEVVVRGLSELADTVAEIRSLMATLRDIGTELHLLNSVSTGVLSDEGLKILTLIDTFIKEKEQIREKKKRKGRPVQPYPPNFLEVYKGYRNKEYNRLEAAKKLQISVNTFRDLIIVFEFRF</sequence>
<comment type="caution">
    <text evidence="2">The sequence shown here is derived from an EMBL/GenBank/DDBJ whole genome shotgun (WGS) entry which is preliminary data.</text>
</comment>
<evidence type="ECO:0000313" key="3">
    <source>
        <dbReference type="Proteomes" id="UP000682811"/>
    </source>
</evidence>
<proteinExistence type="predicted"/>
<dbReference type="Proteomes" id="UP000682811">
    <property type="component" value="Unassembled WGS sequence"/>
</dbReference>
<organism evidence="2 3">
    <name type="scientific">Paenibacillus azoreducens</name>
    <dbReference type="NCBI Taxonomy" id="116718"/>
    <lineage>
        <taxon>Bacteria</taxon>
        <taxon>Bacillati</taxon>
        <taxon>Bacillota</taxon>
        <taxon>Bacilli</taxon>
        <taxon>Bacillales</taxon>
        <taxon>Paenibacillaceae</taxon>
        <taxon>Paenibacillus</taxon>
    </lineage>
</organism>
<dbReference type="GO" id="GO:0000150">
    <property type="term" value="F:DNA strand exchange activity"/>
    <property type="evidence" value="ECO:0007669"/>
    <property type="project" value="InterPro"/>
</dbReference>
<gene>
    <name evidence="2" type="ORF">J34TS1_44030</name>
</gene>
<evidence type="ECO:0000259" key="1">
    <source>
        <dbReference type="SMART" id="SM00857"/>
    </source>
</evidence>
<dbReference type="InterPro" id="IPR036162">
    <property type="entry name" value="Resolvase-like_N_sf"/>
</dbReference>
<dbReference type="RefSeq" id="WP_210088646.1">
    <property type="nucleotide sequence ID" value="NZ_AP025343.1"/>
</dbReference>
<feature type="domain" description="Resolvase/invertase-type recombinase catalytic" evidence="1">
    <location>
        <begin position="3"/>
        <end position="127"/>
    </location>
</feature>
<dbReference type="GO" id="GO:0003677">
    <property type="term" value="F:DNA binding"/>
    <property type="evidence" value="ECO:0007669"/>
    <property type="project" value="InterPro"/>
</dbReference>
<name>A0A919YHW4_9BACL</name>